<dbReference type="Proteomes" id="UP001589865">
    <property type="component" value="Unassembled WGS sequence"/>
</dbReference>
<gene>
    <name evidence="2" type="ORF">ACFFGY_10980</name>
</gene>
<keyword evidence="3" id="KW-1185">Reference proteome</keyword>
<proteinExistence type="predicted"/>
<comment type="caution">
    <text evidence="2">The sequence shown here is derived from an EMBL/GenBank/DDBJ whole genome shotgun (WGS) entry which is preliminary data.</text>
</comment>
<dbReference type="Pfam" id="PF21834">
    <property type="entry name" value="DUF6894"/>
    <property type="match status" value="1"/>
</dbReference>
<dbReference type="RefSeq" id="WP_377044528.1">
    <property type="nucleotide sequence ID" value="NZ_JBHLUN010000007.1"/>
</dbReference>
<accession>A0ABV6JSS1</accession>
<evidence type="ECO:0000313" key="3">
    <source>
        <dbReference type="Proteomes" id="UP001589865"/>
    </source>
</evidence>
<protein>
    <submittedName>
        <fullName evidence="2">DUF6894 family protein</fullName>
    </submittedName>
</protein>
<sequence length="78" mass="9109">MPKFFFDIHDGEHYRRDQEGSELTDGEAARREALAVLPDIARDRSPGDNRRDFIVDVRDETDRLVFTATLSLMARWIE</sequence>
<evidence type="ECO:0000313" key="2">
    <source>
        <dbReference type="EMBL" id="MFC0408776.1"/>
    </source>
</evidence>
<feature type="domain" description="DUF6894" evidence="1">
    <location>
        <begin position="4"/>
        <end position="71"/>
    </location>
</feature>
<organism evidence="2 3">
    <name type="scientific">Roseomonas elaeocarpi</name>
    <dbReference type="NCBI Taxonomy" id="907779"/>
    <lineage>
        <taxon>Bacteria</taxon>
        <taxon>Pseudomonadati</taxon>
        <taxon>Pseudomonadota</taxon>
        <taxon>Alphaproteobacteria</taxon>
        <taxon>Acetobacterales</taxon>
        <taxon>Roseomonadaceae</taxon>
        <taxon>Roseomonas</taxon>
    </lineage>
</organism>
<evidence type="ECO:0000259" key="1">
    <source>
        <dbReference type="Pfam" id="PF21834"/>
    </source>
</evidence>
<name>A0ABV6JSS1_9PROT</name>
<dbReference type="InterPro" id="IPR054189">
    <property type="entry name" value="DUF6894"/>
</dbReference>
<dbReference type="EMBL" id="JBHLUN010000007">
    <property type="protein sequence ID" value="MFC0408776.1"/>
    <property type="molecule type" value="Genomic_DNA"/>
</dbReference>
<reference evidence="2 3" key="1">
    <citation type="submission" date="2024-09" db="EMBL/GenBank/DDBJ databases">
        <authorList>
            <person name="Sun Q."/>
            <person name="Mori K."/>
        </authorList>
    </citation>
    <scope>NUCLEOTIDE SEQUENCE [LARGE SCALE GENOMIC DNA]</scope>
    <source>
        <strain evidence="2 3">TBRC 5777</strain>
    </source>
</reference>